<dbReference type="Proteomes" id="UP000315673">
    <property type="component" value="Chromosome"/>
</dbReference>
<evidence type="ECO:0000256" key="6">
    <source>
        <dbReference type="RuleBase" id="RU003915"/>
    </source>
</evidence>
<comment type="similarity">
    <text evidence="2 6">Belongs to the FKBP-type PPIase family.</text>
</comment>
<accession>A0A5B8LIA4</accession>
<dbReference type="PANTHER" id="PTHR43811">
    <property type="entry name" value="FKBP-TYPE PEPTIDYL-PROLYL CIS-TRANS ISOMERASE FKPA"/>
    <property type="match status" value="1"/>
</dbReference>
<evidence type="ECO:0000256" key="1">
    <source>
        <dbReference type="ARBA" id="ARBA00000971"/>
    </source>
</evidence>
<dbReference type="PANTHER" id="PTHR43811:SF19">
    <property type="entry name" value="39 KDA FK506-BINDING NUCLEAR PROTEIN"/>
    <property type="match status" value="1"/>
</dbReference>
<dbReference type="AlphaFoldDB" id="A0A5B8LIA4"/>
<evidence type="ECO:0000259" key="7">
    <source>
        <dbReference type="PROSITE" id="PS50059"/>
    </source>
</evidence>
<protein>
    <recommendedName>
        <fullName evidence="6">Peptidyl-prolyl cis-trans isomerase</fullName>
        <ecNumber evidence="6">5.2.1.8</ecNumber>
    </recommendedName>
</protein>
<dbReference type="OrthoDB" id="9812109at2"/>
<dbReference type="Gene3D" id="3.10.50.40">
    <property type="match status" value="1"/>
</dbReference>
<dbReference type="EMBL" id="CP042306">
    <property type="protein sequence ID" value="QDZ07863.1"/>
    <property type="molecule type" value="Genomic_DNA"/>
</dbReference>
<proteinExistence type="inferred from homology"/>
<feature type="domain" description="PPIase FKBP-type" evidence="7">
    <location>
        <begin position="90"/>
        <end position="172"/>
    </location>
</feature>
<dbReference type="EC" id="5.2.1.8" evidence="6"/>
<keyword evidence="3 5" id="KW-0697">Rotamase</keyword>
<sequence>MNSPLRTLRLSTQCFLLAGLVLQPSLTEATVRKGRMPPPASRQAAPNTRIIPLPLAPIIPAAQRLCASRTKSGLGYTILREGAGAKPGATDTVMINYIGYLAANGAVFDQGMQSALPVDKVISGFSQGMQMAARTGIIRLCIPASLGYGATATGPIPANSDLVFQVELIDIKTAAEMTTIRMGEATNPATGNDAEPQK</sequence>
<reference evidence="8 9" key="1">
    <citation type="submission" date="2019-07" db="EMBL/GenBank/DDBJ databases">
        <title>Full genome sequence of Sphingomonas sp. 4R-6-7(HKS19).</title>
        <authorList>
            <person name="Im W.-T."/>
        </authorList>
    </citation>
    <scope>NUCLEOTIDE SEQUENCE [LARGE SCALE GENOMIC DNA]</scope>
    <source>
        <strain evidence="8 9">HKS19</strain>
    </source>
</reference>
<keyword evidence="9" id="KW-1185">Reference proteome</keyword>
<evidence type="ECO:0000256" key="5">
    <source>
        <dbReference type="PROSITE-ProRule" id="PRU00277"/>
    </source>
</evidence>
<evidence type="ECO:0000256" key="2">
    <source>
        <dbReference type="ARBA" id="ARBA00006577"/>
    </source>
</evidence>
<evidence type="ECO:0000313" key="8">
    <source>
        <dbReference type="EMBL" id="QDZ07863.1"/>
    </source>
</evidence>
<gene>
    <name evidence="8" type="ORF">FPZ24_10500</name>
</gene>
<dbReference type="Pfam" id="PF00254">
    <property type="entry name" value="FKBP_C"/>
    <property type="match status" value="1"/>
</dbReference>
<organism evidence="8 9">
    <name type="scientific">Sphingomonas panacisoli</name>
    <dbReference type="NCBI Taxonomy" id="1813879"/>
    <lineage>
        <taxon>Bacteria</taxon>
        <taxon>Pseudomonadati</taxon>
        <taxon>Pseudomonadota</taxon>
        <taxon>Alphaproteobacteria</taxon>
        <taxon>Sphingomonadales</taxon>
        <taxon>Sphingomonadaceae</taxon>
        <taxon>Sphingomonas</taxon>
    </lineage>
</organism>
<evidence type="ECO:0000313" key="9">
    <source>
        <dbReference type="Proteomes" id="UP000315673"/>
    </source>
</evidence>
<dbReference type="PROSITE" id="PS50059">
    <property type="entry name" value="FKBP_PPIASE"/>
    <property type="match status" value="1"/>
</dbReference>
<keyword evidence="4 5" id="KW-0413">Isomerase</keyword>
<evidence type="ECO:0000256" key="3">
    <source>
        <dbReference type="ARBA" id="ARBA00023110"/>
    </source>
</evidence>
<dbReference type="InterPro" id="IPR046357">
    <property type="entry name" value="PPIase_dom_sf"/>
</dbReference>
<name>A0A5B8LIA4_9SPHN</name>
<comment type="catalytic activity">
    <reaction evidence="1 5 6">
        <text>[protein]-peptidylproline (omega=180) = [protein]-peptidylproline (omega=0)</text>
        <dbReference type="Rhea" id="RHEA:16237"/>
        <dbReference type="Rhea" id="RHEA-COMP:10747"/>
        <dbReference type="Rhea" id="RHEA-COMP:10748"/>
        <dbReference type="ChEBI" id="CHEBI:83833"/>
        <dbReference type="ChEBI" id="CHEBI:83834"/>
        <dbReference type="EC" id="5.2.1.8"/>
    </reaction>
</comment>
<dbReference type="SUPFAM" id="SSF54534">
    <property type="entry name" value="FKBP-like"/>
    <property type="match status" value="1"/>
</dbReference>
<dbReference type="GO" id="GO:0003755">
    <property type="term" value="F:peptidyl-prolyl cis-trans isomerase activity"/>
    <property type="evidence" value="ECO:0007669"/>
    <property type="project" value="UniProtKB-UniRule"/>
</dbReference>
<evidence type="ECO:0000256" key="4">
    <source>
        <dbReference type="ARBA" id="ARBA00023235"/>
    </source>
</evidence>
<dbReference type="KEGG" id="spai:FPZ24_10500"/>
<dbReference type="InterPro" id="IPR001179">
    <property type="entry name" value="PPIase_FKBP_dom"/>
</dbReference>